<keyword evidence="1" id="KW-0472">Membrane</keyword>
<proteinExistence type="predicted"/>
<accession>A0ABP3NQE5</accession>
<evidence type="ECO:0008006" key="5">
    <source>
        <dbReference type="Google" id="ProtNLM"/>
    </source>
</evidence>
<dbReference type="Proteomes" id="UP001501169">
    <property type="component" value="Unassembled WGS sequence"/>
</dbReference>
<dbReference type="RefSeq" id="WP_226766454.1">
    <property type="nucleotide sequence ID" value="NZ_BAAAEO010000002.1"/>
</dbReference>
<gene>
    <name evidence="3" type="ORF">GCM10009098_15120</name>
</gene>
<keyword evidence="2" id="KW-0732">Signal</keyword>
<feature type="chain" id="PRO_5046099107" description="GlyGly-CTERM sorting domain-containing protein" evidence="2">
    <location>
        <begin position="25"/>
        <end position="222"/>
    </location>
</feature>
<keyword evidence="4" id="KW-1185">Reference proteome</keyword>
<organism evidence="3 4">
    <name type="scientific">Rheinheimera aquimaris</name>
    <dbReference type="NCBI Taxonomy" id="412437"/>
    <lineage>
        <taxon>Bacteria</taxon>
        <taxon>Pseudomonadati</taxon>
        <taxon>Pseudomonadota</taxon>
        <taxon>Gammaproteobacteria</taxon>
        <taxon>Chromatiales</taxon>
        <taxon>Chromatiaceae</taxon>
        <taxon>Rheinheimera</taxon>
    </lineage>
</organism>
<protein>
    <recommendedName>
        <fullName evidence="5">GlyGly-CTERM sorting domain-containing protein</fullName>
    </recommendedName>
</protein>
<feature type="signal peptide" evidence="2">
    <location>
        <begin position="1"/>
        <end position="24"/>
    </location>
</feature>
<dbReference type="EMBL" id="BAAAEO010000002">
    <property type="protein sequence ID" value="GAA0548489.1"/>
    <property type="molecule type" value="Genomic_DNA"/>
</dbReference>
<evidence type="ECO:0000256" key="1">
    <source>
        <dbReference type="SAM" id="Phobius"/>
    </source>
</evidence>
<evidence type="ECO:0000313" key="4">
    <source>
        <dbReference type="Proteomes" id="UP001501169"/>
    </source>
</evidence>
<keyword evidence="1" id="KW-0812">Transmembrane</keyword>
<name>A0ABP3NQE5_9GAMM</name>
<sequence>MKNIRLGLLNCLLLAIIPLSSAIANDSKSVETFSTAAPAQLEARQSSKLNSVVTQAYQSHVWFHSVDIYLSGDINSNGYYHRLEVEFDADTSLAYQQVFAEFTLLPTYGAERLYYTSSVFELFAESSNDWLAVDTVLDQHFAADDYLLTIRLFDAQTGYLLAEISGFDDNSLDYIPLEDYGRDSYHEHSSSVEVSAGSTGILALLALCLVLYQRLRLKIIRS</sequence>
<keyword evidence="1" id="KW-1133">Transmembrane helix</keyword>
<dbReference type="NCBIfam" id="NF038116">
    <property type="entry name" value="Sden1266_dom"/>
    <property type="match status" value="1"/>
</dbReference>
<evidence type="ECO:0000256" key="2">
    <source>
        <dbReference type="SAM" id="SignalP"/>
    </source>
</evidence>
<comment type="caution">
    <text evidence="3">The sequence shown here is derived from an EMBL/GenBank/DDBJ whole genome shotgun (WGS) entry which is preliminary data.</text>
</comment>
<reference evidence="4" key="1">
    <citation type="journal article" date="2019" name="Int. J. Syst. Evol. Microbiol.">
        <title>The Global Catalogue of Microorganisms (GCM) 10K type strain sequencing project: providing services to taxonomists for standard genome sequencing and annotation.</title>
        <authorList>
            <consortium name="The Broad Institute Genomics Platform"/>
            <consortium name="The Broad Institute Genome Sequencing Center for Infectious Disease"/>
            <person name="Wu L."/>
            <person name="Ma J."/>
        </authorList>
    </citation>
    <scope>NUCLEOTIDE SEQUENCE [LARGE SCALE GENOMIC DNA]</scope>
    <source>
        <strain evidence="4">JCM 14331</strain>
    </source>
</reference>
<feature type="transmembrane region" description="Helical" evidence="1">
    <location>
        <begin position="194"/>
        <end position="212"/>
    </location>
</feature>
<evidence type="ECO:0000313" key="3">
    <source>
        <dbReference type="EMBL" id="GAA0548489.1"/>
    </source>
</evidence>